<dbReference type="EMBL" id="DRGM01000071">
    <property type="protein sequence ID" value="HEA16075.1"/>
    <property type="molecule type" value="Genomic_DNA"/>
</dbReference>
<dbReference type="InterPro" id="IPR009822">
    <property type="entry name" value="YaeQ"/>
</dbReference>
<dbReference type="InterPro" id="IPR038590">
    <property type="entry name" value="YaeQ_sf"/>
</dbReference>
<evidence type="ECO:0000313" key="1">
    <source>
        <dbReference type="EMBL" id="HEA16075.1"/>
    </source>
</evidence>
<name>A0A7V1CXQ6_9GAMM</name>
<dbReference type="Gene3D" id="3.10.640.10">
    <property type="entry name" value="Restriction endonuclease-like alpha-beta roll domain"/>
    <property type="match status" value="1"/>
</dbReference>
<dbReference type="SMART" id="SM01322">
    <property type="entry name" value="YaeQ"/>
    <property type="match status" value="1"/>
</dbReference>
<proteinExistence type="predicted"/>
<sequence length="175" mass="20551">MSDKARIFKARFSIADLRQQRNHQEVFTTALTKNETLEHFVLKLLGYCILSYDSHAVLNKFSDRLQPDVGIQALDEHYKIWLSVDQPNLEQLFKIAKQVDELLILTTGNSQWLIESESRLKLFTNSHIIEIDQQFVDAIQMDLTRSLHWDVTIDEGSLMISDKIHCYETKQFDWH</sequence>
<accession>A0A7V1CXQ6</accession>
<reference evidence="1" key="1">
    <citation type="journal article" date="2020" name="mSystems">
        <title>Genome- and Community-Level Interaction Insights into Carbon Utilization and Element Cycling Functions of Hydrothermarchaeota in Hydrothermal Sediment.</title>
        <authorList>
            <person name="Zhou Z."/>
            <person name="Liu Y."/>
            <person name="Xu W."/>
            <person name="Pan J."/>
            <person name="Luo Z.H."/>
            <person name="Li M."/>
        </authorList>
    </citation>
    <scope>NUCLEOTIDE SEQUENCE [LARGE SCALE GENOMIC DNA]</scope>
    <source>
        <strain evidence="1">HyVt-346</strain>
    </source>
</reference>
<dbReference type="RefSeq" id="WP_304180799.1">
    <property type="nucleotide sequence ID" value="NZ_DRGM01000071.1"/>
</dbReference>
<dbReference type="SUPFAM" id="SSF52980">
    <property type="entry name" value="Restriction endonuclease-like"/>
    <property type="match status" value="1"/>
</dbReference>
<dbReference type="PANTHER" id="PTHR38784:SF1">
    <property type="entry name" value="SUCROSE PHOSPHORYLASE"/>
    <property type="match status" value="1"/>
</dbReference>
<organism evidence="1">
    <name type="scientific">Pseudoalteromonas prydzensis</name>
    <dbReference type="NCBI Taxonomy" id="182141"/>
    <lineage>
        <taxon>Bacteria</taxon>
        <taxon>Pseudomonadati</taxon>
        <taxon>Pseudomonadota</taxon>
        <taxon>Gammaproteobacteria</taxon>
        <taxon>Alteromonadales</taxon>
        <taxon>Pseudoalteromonadaceae</taxon>
        <taxon>Pseudoalteromonas</taxon>
    </lineage>
</organism>
<gene>
    <name evidence="1" type="ORF">ENH88_06460</name>
</gene>
<dbReference type="Pfam" id="PF07152">
    <property type="entry name" value="YaeQ"/>
    <property type="match status" value="1"/>
</dbReference>
<comment type="caution">
    <text evidence="1">The sequence shown here is derived from an EMBL/GenBank/DDBJ whole genome shotgun (WGS) entry which is preliminary data.</text>
</comment>
<dbReference type="AlphaFoldDB" id="A0A7V1CXQ6"/>
<evidence type="ECO:0008006" key="2">
    <source>
        <dbReference type="Google" id="ProtNLM"/>
    </source>
</evidence>
<dbReference type="PANTHER" id="PTHR38784">
    <property type="entry name" value="SUCROSE PHOSPHORYLASE"/>
    <property type="match status" value="1"/>
</dbReference>
<dbReference type="InterPro" id="IPR011335">
    <property type="entry name" value="Restrct_endonuc-II-like"/>
</dbReference>
<dbReference type="Proteomes" id="UP000886188">
    <property type="component" value="Unassembled WGS sequence"/>
</dbReference>
<protein>
    <recommendedName>
        <fullName evidence="2">YaeQ family protein</fullName>
    </recommendedName>
</protein>